<keyword evidence="4" id="KW-0472">Membrane</keyword>
<dbReference type="SMART" id="SM00267">
    <property type="entry name" value="GGDEF"/>
    <property type="match status" value="1"/>
</dbReference>
<dbReference type="PROSITE" id="PS50887">
    <property type="entry name" value="GGDEF"/>
    <property type="match status" value="1"/>
</dbReference>
<evidence type="ECO:0000313" key="6">
    <source>
        <dbReference type="EMBL" id="HJF27076.1"/>
    </source>
</evidence>
<organism evidence="6 7">
    <name type="scientific">Acinetobacter lwoffii</name>
    <dbReference type="NCBI Taxonomy" id="28090"/>
    <lineage>
        <taxon>Bacteria</taxon>
        <taxon>Pseudomonadati</taxon>
        <taxon>Pseudomonadota</taxon>
        <taxon>Gammaproteobacteria</taxon>
        <taxon>Moraxellales</taxon>
        <taxon>Moraxellaceae</taxon>
        <taxon>Acinetobacter</taxon>
    </lineage>
</organism>
<protein>
    <recommendedName>
        <fullName evidence="2">diguanylate cyclase</fullName>
        <ecNumber evidence="2">2.7.7.65</ecNumber>
    </recommendedName>
</protein>
<dbReference type="InterPro" id="IPR050469">
    <property type="entry name" value="Diguanylate_Cyclase"/>
</dbReference>
<comment type="caution">
    <text evidence="6">The sequence shown here is derived from an EMBL/GenBank/DDBJ whole genome shotgun (WGS) entry which is preliminary data.</text>
</comment>
<evidence type="ECO:0000259" key="5">
    <source>
        <dbReference type="PROSITE" id="PS50887"/>
    </source>
</evidence>
<dbReference type="CDD" id="cd01949">
    <property type="entry name" value="GGDEF"/>
    <property type="match status" value="1"/>
</dbReference>
<dbReference type="AlphaFoldDB" id="A0A9D2ZXY7"/>
<evidence type="ECO:0000256" key="2">
    <source>
        <dbReference type="ARBA" id="ARBA00012528"/>
    </source>
</evidence>
<sequence length="399" mass="45909">MKQIRGLLAKILRLRIKKYLIEDEVVINWGILKKCILMLVLGCIVHLSWLSWDLFVLFHPEYWQYVQIKLIRLQLILDSSFLLILLALIYPCYKWQGHARAERYLPHLTVGVFVISLCRDAYVVGVMSPVSTLACVCLMTVGLVLFHRALIYSILIPAFLFLAVCTYLSFRHQIPYSPLFNIQGKFFDNGFWLGSMLYFMLPILAICTMLFEILLSQWRHRERLIQHLSQLDPLTSLFNRRSINQCLEKLNHSACLSYALVLLDLDHFKKINDQYGHHKGDETLIKVSAVLSQQLRASDIGGRFGGEEFILVLKDTNIEMAQQIAERCRLAIQQLEIQSDEGSKISVTASFGIAISQAELRPQQLLSQADRALYQAKARGRNQVRAYITSTQPELELYS</sequence>
<feature type="transmembrane region" description="Helical" evidence="4">
    <location>
        <begin position="36"/>
        <end position="58"/>
    </location>
</feature>
<feature type="domain" description="GGDEF" evidence="5">
    <location>
        <begin position="256"/>
        <end position="389"/>
    </location>
</feature>
<dbReference type="Gene3D" id="3.30.70.270">
    <property type="match status" value="1"/>
</dbReference>
<dbReference type="InterPro" id="IPR029787">
    <property type="entry name" value="Nucleotide_cyclase"/>
</dbReference>
<dbReference type="EC" id="2.7.7.65" evidence="2"/>
<proteinExistence type="predicted"/>
<accession>A0A9D2ZXY7</accession>
<dbReference type="Pfam" id="PF00990">
    <property type="entry name" value="GGDEF"/>
    <property type="match status" value="1"/>
</dbReference>
<dbReference type="SUPFAM" id="SSF55073">
    <property type="entry name" value="Nucleotide cyclase"/>
    <property type="match status" value="1"/>
</dbReference>
<feature type="transmembrane region" description="Helical" evidence="4">
    <location>
        <begin position="128"/>
        <end position="146"/>
    </location>
</feature>
<keyword evidence="4" id="KW-0812">Transmembrane</keyword>
<reference evidence="6" key="2">
    <citation type="submission" date="2021-09" db="EMBL/GenBank/DDBJ databases">
        <authorList>
            <person name="Gilroy R."/>
        </authorList>
    </citation>
    <scope>NUCLEOTIDE SEQUENCE</scope>
    <source>
        <strain evidence="6">CHK135-1449</strain>
    </source>
</reference>
<keyword evidence="4" id="KW-1133">Transmembrane helix</keyword>
<name>A0A9D2ZXY7_ACILW</name>
<evidence type="ECO:0000256" key="4">
    <source>
        <dbReference type="SAM" id="Phobius"/>
    </source>
</evidence>
<gene>
    <name evidence="6" type="ORF">K8V79_02260</name>
</gene>
<reference evidence="6" key="1">
    <citation type="journal article" date="2021" name="PeerJ">
        <title>Extensive microbial diversity within the chicken gut microbiome revealed by metagenomics and culture.</title>
        <authorList>
            <person name="Gilroy R."/>
            <person name="Ravi A."/>
            <person name="Getino M."/>
            <person name="Pursley I."/>
            <person name="Horton D.L."/>
            <person name="Alikhan N.F."/>
            <person name="Baker D."/>
            <person name="Gharbi K."/>
            <person name="Hall N."/>
            <person name="Watson M."/>
            <person name="Adriaenssens E.M."/>
            <person name="Foster-Nyarko E."/>
            <person name="Jarju S."/>
            <person name="Secka A."/>
            <person name="Antonio M."/>
            <person name="Oren A."/>
            <person name="Chaudhuri R.R."/>
            <person name="La Ragione R."/>
            <person name="Hildebrand F."/>
            <person name="Pallen M.J."/>
        </authorList>
    </citation>
    <scope>NUCLEOTIDE SEQUENCE</scope>
    <source>
        <strain evidence="6">CHK135-1449</strain>
    </source>
</reference>
<evidence type="ECO:0000256" key="3">
    <source>
        <dbReference type="ARBA" id="ARBA00034247"/>
    </source>
</evidence>
<dbReference type="PANTHER" id="PTHR45138:SF9">
    <property type="entry name" value="DIGUANYLATE CYCLASE DGCM-RELATED"/>
    <property type="match status" value="1"/>
</dbReference>
<comment type="cofactor">
    <cofactor evidence="1">
        <name>Mg(2+)</name>
        <dbReference type="ChEBI" id="CHEBI:18420"/>
    </cofactor>
</comment>
<dbReference type="InterPro" id="IPR000160">
    <property type="entry name" value="GGDEF_dom"/>
</dbReference>
<dbReference type="EMBL" id="DYWX01000022">
    <property type="protein sequence ID" value="HJF27076.1"/>
    <property type="molecule type" value="Genomic_DNA"/>
</dbReference>
<dbReference type="GO" id="GO:0052621">
    <property type="term" value="F:diguanylate cyclase activity"/>
    <property type="evidence" value="ECO:0007669"/>
    <property type="project" value="UniProtKB-EC"/>
</dbReference>
<evidence type="ECO:0000256" key="1">
    <source>
        <dbReference type="ARBA" id="ARBA00001946"/>
    </source>
</evidence>
<feature type="transmembrane region" description="Helical" evidence="4">
    <location>
        <begin position="190"/>
        <end position="215"/>
    </location>
</feature>
<feature type="transmembrane region" description="Helical" evidence="4">
    <location>
        <begin position="70"/>
        <end position="92"/>
    </location>
</feature>
<feature type="transmembrane region" description="Helical" evidence="4">
    <location>
        <begin position="151"/>
        <end position="170"/>
    </location>
</feature>
<dbReference type="NCBIfam" id="TIGR00254">
    <property type="entry name" value="GGDEF"/>
    <property type="match status" value="1"/>
</dbReference>
<dbReference type="Proteomes" id="UP000787156">
    <property type="component" value="Unassembled WGS sequence"/>
</dbReference>
<comment type="catalytic activity">
    <reaction evidence="3">
        <text>2 GTP = 3',3'-c-di-GMP + 2 diphosphate</text>
        <dbReference type="Rhea" id="RHEA:24898"/>
        <dbReference type="ChEBI" id="CHEBI:33019"/>
        <dbReference type="ChEBI" id="CHEBI:37565"/>
        <dbReference type="ChEBI" id="CHEBI:58805"/>
        <dbReference type="EC" id="2.7.7.65"/>
    </reaction>
</comment>
<dbReference type="PANTHER" id="PTHR45138">
    <property type="entry name" value="REGULATORY COMPONENTS OF SENSORY TRANSDUCTION SYSTEM"/>
    <property type="match status" value="1"/>
</dbReference>
<dbReference type="FunFam" id="3.30.70.270:FF:000001">
    <property type="entry name" value="Diguanylate cyclase domain protein"/>
    <property type="match status" value="1"/>
</dbReference>
<evidence type="ECO:0000313" key="7">
    <source>
        <dbReference type="Proteomes" id="UP000787156"/>
    </source>
</evidence>
<dbReference type="InterPro" id="IPR043128">
    <property type="entry name" value="Rev_trsase/Diguanyl_cyclase"/>
</dbReference>